<dbReference type="Proteomes" id="UP000180254">
    <property type="component" value="Unassembled WGS sequence"/>
</dbReference>
<evidence type="ECO:0000259" key="4">
    <source>
        <dbReference type="Pfam" id="PF01515"/>
    </source>
</evidence>
<keyword evidence="2 5" id="KW-0808">Transferase</keyword>
<reference evidence="5 6" key="1">
    <citation type="submission" date="2016-09" db="EMBL/GenBank/DDBJ databases">
        <title>Genome sequence of Eubacterium angustum.</title>
        <authorList>
            <person name="Poehlein A."/>
            <person name="Daniel R."/>
        </authorList>
    </citation>
    <scope>NUCLEOTIDE SEQUENCE [LARGE SCALE GENOMIC DNA]</scope>
    <source>
        <strain evidence="5 6">DSM 1989</strain>
    </source>
</reference>
<evidence type="ECO:0000256" key="3">
    <source>
        <dbReference type="ARBA" id="ARBA00023315"/>
    </source>
</evidence>
<dbReference type="InterPro" id="IPR050500">
    <property type="entry name" value="Phos_Acetyltrans/Butyryltrans"/>
</dbReference>
<gene>
    <name evidence="5" type="primary">pta</name>
    <name evidence="5" type="ORF">EUAN_13830</name>
</gene>
<keyword evidence="6" id="KW-1185">Reference proteome</keyword>
<protein>
    <submittedName>
        <fullName evidence="5">Phosphate acetyltransferase</fullName>
        <ecNumber evidence="5">2.3.1.8</ecNumber>
    </submittedName>
</protein>
<evidence type="ECO:0000313" key="6">
    <source>
        <dbReference type="Proteomes" id="UP000180254"/>
    </source>
</evidence>
<dbReference type="PIRSF" id="PIRSF000428">
    <property type="entry name" value="P_Ac_trans"/>
    <property type="match status" value="1"/>
</dbReference>
<comment type="similarity">
    <text evidence="1">Belongs to the phosphate acetyltransferase and butyryltransferase family.</text>
</comment>
<dbReference type="Pfam" id="PF01515">
    <property type="entry name" value="PTA_PTB"/>
    <property type="match status" value="1"/>
</dbReference>
<dbReference type="NCBIfam" id="NF004472">
    <property type="entry name" value="PRK05805.1"/>
    <property type="match status" value="1"/>
</dbReference>
<dbReference type="SUPFAM" id="SSF53659">
    <property type="entry name" value="Isocitrate/Isopropylmalate dehydrogenase-like"/>
    <property type="match status" value="1"/>
</dbReference>
<keyword evidence="3 5" id="KW-0012">Acyltransferase</keyword>
<dbReference type="PANTHER" id="PTHR43356:SF2">
    <property type="entry name" value="PHOSPHATE ACETYLTRANSFERASE"/>
    <property type="match status" value="1"/>
</dbReference>
<dbReference type="RefSeq" id="WP_211266301.1">
    <property type="nucleotide sequence ID" value="NZ_MKIE01000004.1"/>
</dbReference>
<dbReference type="STRING" id="39480.EUAN_13830"/>
<proteinExistence type="inferred from homology"/>
<name>A0A1S1V6R6_9FIRM</name>
<dbReference type="GO" id="GO:0008959">
    <property type="term" value="F:phosphate acetyltransferase activity"/>
    <property type="evidence" value="ECO:0007669"/>
    <property type="project" value="UniProtKB-EC"/>
</dbReference>
<dbReference type="AlphaFoldDB" id="A0A1S1V6R6"/>
<accession>A0A1S1V6R6</accession>
<dbReference type="EMBL" id="MKIE01000004">
    <property type="protein sequence ID" value="OHW62313.1"/>
    <property type="molecule type" value="Genomic_DNA"/>
</dbReference>
<dbReference type="EC" id="2.3.1.8" evidence="5"/>
<dbReference type="InterPro" id="IPR002505">
    <property type="entry name" value="PTA_PTB"/>
</dbReference>
<sequence>MINSIKDIIEIARKRGVKRLAVACPDDRNVLSAVDRAKVSGIVSPILLGDKSGILAVAEELSIDLSDYEIYDFPVRAEACLEAVKLVSSGKADLLMKGLVDTAVLLRAVLDERFGLRSGKVLSHISVMELPNYPKLLSVTDAAMNISPGVPEKRQIVENAVSMLSKLGLDNPNVAAVCAIEKVNPKMQATLDAAELVKLNKSGELKNCVVAGPLGLDNAISEKAATIKGITDPVAGHADIILCPDIEAGNILYKALSFLTYAKSGSVVVGAKAPVVLTSRADCEDTKFNSIALGVIAIE</sequence>
<dbReference type="InterPro" id="IPR012147">
    <property type="entry name" value="P_Ac_Bu_trans"/>
</dbReference>
<organism evidence="5 6">
    <name type="scientific">Andreesenia angusta</name>
    <dbReference type="NCBI Taxonomy" id="39480"/>
    <lineage>
        <taxon>Bacteria</taxon>
        <taxon>Bacillati</taxon>
        <taxon>Bacillota</taxon>
        <taxon>Tissierellia</taxon>
        <taxon>Tissierellales</taxon>
        <taxon>Gottschalkiaceae</taxon>
        <taxon>Andreesenia</taxon>
    </lineage>
</organism>
<evidence type="ECO:0000313" key="5">
    <source>
        <dbReference type="EMBL" id="OHW62313.1"/>
    </source>
</evidence>
<evidence type="ECO:0000256" key="2">
    <source>
        <dbReference type="ARBA" id="ARBA00022679"/>
    </source>
</evidence>
<comment type="caution">
    <text evidence="5">The sequence shown here is derived from an EMBL/GenBank/DDBJ whole genome shotgun (WGS) entry which is preliminary data.</text>
</comment>
<dbReference type="NCBIfam" id="NF006045">
    <property type="entry name" value="PRK08190.1"/>
    <property type="match status" value="1"/>
</dbReference>
<feature type="domain" description="Phosphate acetyl/butaryl transferase" evidence="4">
    <location>
        <begin position="78"/>
        <end position="293"/>
    </location>
</feature>
<evidence type="ECO:0000256" key="1">
    <source>
        <dbReference type="ARBA" id="ARBA00005656"/>
    </source>
</evidence>
<dbReference type="Gene3D" id="3.40.718.10">
    <property type="entry name" value="Isopropylmalate Dehydrogenase"/>
    <property type="match status" value="1"/>
</dbReference>
<dbReference type="PANTHER" id="PTHR43356">
    <property type="entry name" value="PHOSPHATE ACETYLTRANSFERASE"/>
    <property type="match status" value="1"/>
</dbReference>